<keyword evidence="4" id="KW-0269">Exonuclease</keyword>
<dbReference type="CDD" id="cd09860">
    <property type="entry name" value="PIN_T4-like"/>
    <property type="match status" value="1"/>
</dbReference>
<reference evidence="4" key="1">
    <citation type="submission" date="2020-05" db="EMBL/GenBank/DDBJ databases">
        <authorList>
            <person name="Chiriac C."/>
            <person name="Salcher M."/>
            <person name="Ghai R."/>
            <person name="Kavagutti S V."/>
        </authorList>
    </citation>
    <scope>NUCLEOTIDE SEQUENCE</scope>
</reference>
<gene>
    <name evidence="4" type="ORF">UFOVP1655_166</name>
</gene>
<sequence>MILIDLNQVLLAGIMPQLTSKTAFPAKLDETTIRYLVLNIIKGHVNKFRKEYGEVVICCDNKTYWRKEYFPFYKASRKKTREKSELDWKIIFELLSKFKQELKDNFPYKVIEVDSAEADDIIGTLAPIYAASQKVLILSSDGDFLQLQKYKNVVQYNPTQKKFIKSENPAVELKEKILRGDRGDGIPNVLSSGDCFAREIKQKSMTKGIVEKLLSENHLDYSDEYTKSNFIRNQMLIDLTFIPTNIKQNIIHTYEETKAVPRKNLLNYFIQYKLKNLIDEMDKF</sequence>
<dbReference type="InterPro" id="IPR038969">
    <property type="entry name" value="FEN"/>
</dbReference>
<accession>A0A6J5T4D9</accession>
<dbReference type="InterPro" id="IPR002421">
    <property type="entry name" value="5-3_exonuclease"/>
</dbReference>
<dbReference type="Pfam" id="PF02739">
    <property type="entry name" value="5_3_exonuc_N"/>
    <property type="match status" value="1"/>
</dbReference>
<proteinExistence type="predicted"/>
<feature type="domain" description="5'-3' exonuclease" evidence="3">
    <location>
        <begin position="26"/>
        <end position="254"/>
    </location>
</feature>
<evidence type="ECO:0000256" key="1">
    <source>
        <dbReference type="ARBA" id="ARBA00022722"/>
    </source>
</evidence>
<dbReference type="SUPFAM" id="SSF88723">
    <property type="entry name" value="PIN domain-like"/>
    <property type="match status" value="1"/>
</dbReference>
<dbReference type="GO" id="GO:0017108">
    <property type="term" value="F:5'-flap endonuclease activity"/>
    <property type="evidence" value="ECO:0007669"/>
    <property type="project" value="InterPro"/>
</dbReference>
<dbReference type="InterPro" id="IPR029060">
    <property type="entry name" value="PIN-like_dom_sf"/>
</dbReference>
<evidence type="ECO:0000313" key="4">
    <source>
        <dbReference type="EMBL" id="CAB4222655.1"/>
    </source>
</evidence>
<dbReference type="Gene3D" id="1.10.150.20">
    <property type="entry name" value="5' to 3' exonuclease, C-terminal subdomain"/>
    <property type="match status" value="1"/>
</dbReference>
<keyword evidence="1" id="KW-0540">Nuclease</keyword>
<dbReference type="GO" id="GO:0033567">
    <property type="term" value="P:DNA replication, Okazaki fragment processing"/>
    <property type="evidence" value="ECO:0007669"/>
    <property type="project" value="InterPro"/>
</dbReference>
<name>A0A6J5T4D9_9CAUD</name>
<dbReference type="PANTHER" id="PTHR42646:SF2">
    <property type="entry name" value="5'-3' EXONUCLEASE FAMILY PROTEIN"/>
    <property type="match status" value="1"/>
</dbReference>
<dbReference type="GO" id="GO:0003677">
    <property type="term" value="F:DNA binding"/>
    <property type="evidence" value="ECO:0007669"/>
    <property type="project" value="InterPro"/>
</dbReference>
<dbReference type="InterPro" id="IPR020046">
    <property type="entry name" value="5-3_exonucl_a-hlix_arch_N"/>
</dbReference>
<keyword evidence="2" id="KW-0378">Hydrolase</keyword>
<dbReference type="EMBL" id="LR797523">
    <property type="protein sequence ID" value="CAB4222655.1"/>
    <property type="molecule type" value="Genomic_DNA"/>
</dbReference>
<evidence type="ECO:0000259" key="3">
    <source>
        <dbReference type="SMART" id="SM00475"/>
    </source>
</evidence>
<dbReference type="InterPro" id="IPR036279">
    <property type="entry name" value="5-3_exonuclease_C_sf"/>
</dbReference>
<organism evidence="4">
    <name type="scientific">uncultured Caudovirales phage</name>
    <dbReference type="NCBI Taxonomy" id="2100421"/>
    <lineage>
        <taxon>Viruses</taxon>
        <taxon>Duplodnaviria</taxon>
        <taxon>Heunggongvirae</taxon>
        <taxon>Uroviricota</taxon>
        <taxon>Caudoviricetes</taxon>
        <taxon>Peduoviridae</taxon>
        <taxon>Maltschvirus</taxon>
        <taxon>Maltschvirus maltsch</taxon>
    </lineage>
</organism>
<dbReference type="InterPro" id="IPR036276">
    <property type="entry name" value="T4_RNaseH_C"/>
</dbReference>
<dbReference type="PANTHER" id="PTHR42646">
    <property type="entry name" value="FLAP ENDONUCLEASE XNI"/>
    <property type="match status" value="1"/>
</dbReference>
<dbReference type="SMART" id="SM00475">
    <property type="entry name" value="53EXOc"/>
    <property type="match status" value="1"/>
</dbReference>
<dbReference type="SUPFAM" id="SSF47807">
    <property type="entry name" value="5' to 3' exonuclease, C-terminal subdomain"/>
    <property type="match status" value="1"/>
</dbReference>
<dbReference type="GO" id="GO:0008409">
    <property type="term" value="F:5'-3' exonuclease activity"/>
    <property type="evidence" value="ECO:0007669"/>
    <property type="project" value="InterPro"/>
</dbReference>
<dbReference type="Pfam" id="PF09293">
    <property type="entry name" value="RNaseH_C"/>
    <property type="match status" value="1"/>
</dbReference>
<protein>
    <submittedName>
        <fullName evidence="4">Exo 5'-3' exonuclease (Including N-terminal domain of PolI)</fullName>
    </submittedName>
</protein>
<evidence type="ECO:0000256" key="2">
    <source>
        <dbReference type="ARBA" id="ARBA00022801"/>
    </source>
</evidence>
<dbReference type="Gene3D" id="3.40.50.1010">
    <property type="entry name" value="5'-nuclease"/>
    <property type="match status" value="1"/>
</dbReference>